<dbReference type="PRINTS" id="PR01040">
    <property type="entry name" value="TRNASYNTHTYR"/>
</dbReference>
<keyword evidence="2 8" id="KW-0547">Nucleotide-binding</keyword>
<dbReference type="KEGG" id="xap:XA3_21610"/>
<accession>A0AAU9DB56</accession>
<dbReference type="CDD" id="cd00165">
    <property type="entry name" value="S4"/>
    <property type="match status" value="1"/>
</dbReference>
<feature type="binding site" evidence="8">
    <location>
        <position position="36"/>
    </location>
    <ligand>
        <name>L-tyrosine</name>
        <dbReference type="ChEBI" id="CHEBI:58315"/>
    </ligand>
</feature>
<dbReference type="InterPro" id="IPR054608">
    <property type="entry name" value="SYY-like_C"/>
</dbReference>
<dbReference type="InterPro" id="IPR024088">
    <property type="entry name" value="Tyr-tRNA-ligase_bac-type"/>
</dbReference>
<evidence type="ECO:0000256" key="1">
    <source>
        <dbReference type="ARBA" id="ARBA00022598"/>
    </source>
</evidence>
<dbReference type="GO" id="GO:0006437">
    <property type="term" value="P:tyrosyl-tRNA aminoacylation"/>
    <property type="evidence" value="ECO:0007669"/>
    <property type="project" value="UniProtKB-UniRule"/>
</dbReference>
<evidence type="ECO:0000259" key="11">
    <source>
        <dbReference type="Pfam" id="PF22421"/>
    </source>
</evidence>
<evidence type="ECO:0000256" key="7">
    <source>
        <dbReference type="ARBA" id="ARBA00048248"/>
    </source>
</evidence>
<keyword evidence="10" id="KW-0175">Coiled coil</keyword>
<organism evidence="12 13">
    <name type="scientific">Xylocopilactobacillus apicola</name>
    <dbReference type="NCBI Taxonomy" id="2932184"/>
    <lineage>
        <taxon>Bacteria</taxon>
        <taxon>Bacillati</taxon>
        <taxon>Bacillota</taxon>
        <taxon>Bacilli</taxon>
        <taxon>Lactobacillales</taxon>
        <taxon>Lactobacillaceae</taxon>
        <taxon>Xylocopilactobacillus</taxon>
    </lineage>
</organism>
<dbReference type="Pfam" id="PF00579">
    <property type="entry name" value="tRNA-synt_1b"/>
    <property type="match status" value="1"/>
</dbReference>
<keyword evidence="6 8" id="KW-0030">Aminoacyl-tRNA synthetase</keyword>
<dbReference type="Proteomes" id="UP001321861">
    <property type="component" value="Chromosome"/>
</dbReference>
<keyword evidence="5 8" id="KW-0648">Protein biosynthesis</keyword>
<dbReference type="CDD" id="cd00805">
    <property type="entry name" value="TyrRS_core"/>
    <property type="match status" value="1"/>
</dbReference>
<dbReference type="EMBL" id="AP026802">
    <property type="protein sequence ID" value="BDR59720.1"/>
    <property type="molecule type" value="Genomic_DNA"/>
</dbReference>
<name>A0AAU9DB56_9LACO</name>
<keyword evidence="4 9" id="KW-0694">RNA-binding</keyword>
<dbReference type="AlphaFoldDB" id="A0AAU9DB56"/>
<feature type="short sequence motif" description="'KMSKS' region" evidence="8">
    <location>
        <begin position="229"/>
        <end position="233"/>
    </location>
</feature>
<dbReference type="EC" id="6.1.1.1" evidence="8"/>
<dbReference type="FunFam" id="1.10.240.10:FF:000001">
    <property type="entry name" value="Tyrosine--tRNA ligase"/>
    <property type="match status" value="1"/>
</dbReference>
<dbReference type="NCBIfam" id="TIGR00234">
    <property type="entry name" value="tyrS"/>
    <property type="match status" value="1"/>
</dbReference>
<keyword evidence="1 8" id="KW-0436">Ligase</keyword>
<protein>
    <recommendedName>
        <fullName evidence="8">Tyrosine--tRNA ligase</fullName>
        <ecNumber evidence="8">6.1.1.1</ecNumber>
    </recommendedName>
    <alternativeName>
        <fullName evidence="8">Tyrosyl-tRNA synthetase</fullName>
        <shortName evidence="8">TyrRS</shortName>
    </alternativeName>
</protein>
<feature type="domain" description="Tyrosine--tRNA ligase SYY-like C-terminal" evidence="11">
    <location>
        <begin position="334"/>
        <end position="416"/>
    </location>
</feature>
<dbReference type="InterPro" id="IPR014729">
    <property type="entry name" value="Rossmann-like_a/b/a_fold"/>
</dbReference>
<evidence type="ECO:0000313" key="12">
    <source>
        <dbReference type="EMBL" id="BDR59720.1"/>
    </source>
</evidence>
<evidence type="ECO:0000256" key="4">
    <source>
        <dbReference type="ARBA" id="ARBA00022884"/>
    </source>
</evidence>
<dbReference type="SUPFAM" id="SSF55174">
    <property type="entry name" value="Alpha-L RNA-binding motif"/>
    <property type="match status" value="1"/>
</dbReference>
<dbReference type="InterPro" id="IPR036986">
    <property type="entry name" value="S4_RNA-bd_sf"/>
</dbReference>
<comment type="subcellular location">
    <subcellularLocation>
        <location evidence="8">Cytoplasm</location>
    </subcellularLocation>
</comment>
<comment type="similarity">
    <text evidence="8">Belongs to the class-I aminoacyl-tRNA synthetase family. TyrS type 1 subfamily.</text>
</comment>
<keyword evidence="3 8" id="KW-0067">ATP-binding</keyword>
<dbReference type="PROSITE" id="PS50889">
    <property type="entry name" value="S4"/>
    <property type="match status" value="1"/>
</dbReference>
<proteinExistence type="inferred from homology"/>
<dbReference type="InterPro" id="IPR001412">
    <property type="entry name" value="aa-tRNA-synth_I_CS"/>
</dbReference>
<gene>
    <name evidence="8 12" type="primary">tyrS</name>
    <name evidence="12" type="ORF">XA3_21610</name>
</gene>
<dbReference type="PANTHER" id="PTHR11766:SF0">
    <property type="entry name" value="TYROSINE--TRNA LIGASE, MITOCHONDRIAL"/>
    <property type="match status" value="1"/>
</dbReference>
<dbReference type="GO" id="GO:0005829">
    <property type="term" value="C:cytosol"/>
    <property type="evidence" value="ECO:0007669"/>
    <property type="project" value="TreeGrafter"/>
</dbReference>
<evidence type="ECO:0000256" key="9">
    <source>
        <dbReference type="PROSITE-ProRule" id="PRU00182"/>
    </source>
</evidence>
<dbReference type="InterPro" id="IPR024107">
    <property type="entry name" value="Tyr-tRNA-ligase_bac_1"/>
</dbReference>
<dbReference type="InterPro" id="IPR002305">
    <property type="entry name" value="aa-tRNA-synth_Ic"/>
</dbReference>
<evidence type="ECO:0000256" key="8">
    <source>
        <dbReference type="HAMAP-Rule" id="MF_02006"/>
    </source>
</evidence>
<evidence type="ECO:0000256" key="2">
    <source>
        <dbReference type="ARBA" id="ARBA00022741"/>
    </source>
</evidence>
<dbReference type="Pfam" id="PF22421">
    <property type="entry name" value="SYY_C-terminal"/>
    <property type="match status" value="1"/>
</dbReference>
<evidence type="ECO:0000256" key="10">
    <source>
        <dbReference type="SAM" id="Coils"/>
    </source>
</evidence>
<evidence type="ECO:0000313" key="13">
    <source>
        <dbReference type="Proteomes" id="UP001321861"/>
    </source>
</evidence>
<dbReference type="GO" id="GO:0004831">
    <property type="term" value="F:tyrosine-tRNA ligase activity"/>
    <property type="evidence" value="ECO:0007669"/>
    <property type="project" value="UniProtKB-UniRule"/>
</dbReference>
<dbReference type="Gene3D" id="3.10.290.10">
    <property type="entry name" value="RNA-binding S4 domain"/>
    <property type="match status" value="1"/>
</dbReference>
<sequence>MADNIMDELAWRGAVNQATDEAELKKITTERKISLYEGVDPTGPSLHIGHLVSLMILKRFQQFGHQPYIVIGGGTGSIGDPSGRSAERVLQSMETIEANAESLKHQLERFFGKDGFVFVNNYDWLSKIDLLEFLRDYAKQFSINTMIAKDSVQNRLANGISFTEFSYPILQAIDFLNLRRDHHVELQIGGGDQWGNLTAGVDFIHRQMGSSTTAFALTCPLIVRADGTKFGKTADGQSVWVDPEKTSPYEFYQFWYNQPDEVVVNYLKFFTFLDQDEIKYLEQQVIDQPEKRSAQKALAEAVTTFVHGEDSTKQAERISVALFSGEYGDLSADEIKQALAEMPHVEVANEKAKIVEWLVDLTKIEPSRRQAREDLKNGAIAINGEKVTDEEFVIDPAAKYEGKYVVVKIGKKRYYLAHVK</sequence>
<feature type="coiled-coil region" evidence="10">
    <location>
        <begin position="86"/>
        <end position="113"/>
    </location>
</feature>
<dbReference type="HAMAP" id="MF_02006">
    <property type="entry name" value="Tyr_tRNA_synth_type1"/>
    <property type="match status" value="1"/>
</dbReference>
<comment type="catalytic activity">
    <reaction evidence="7 8">
        <text>tRNA(Tyr) + L-tyrosine + ATP = L-tyrosyl-tRNA(Tyr) + AMP + diphosphate + H(+)</text>
        <dbReference type="Rhea" id="RHEA:10220"/>
        <dbReference type="Rhea" id="RHEA-COMP:9706"/>
        <dbReference type="Rhea" id="RHEA-COMP:9707"/>
        <dbReference type="ChEBI" id="CHEBI:15378"/>
        <dbReference type="ChEBI" id="CHEBI:30616"/>
        <dbReference type="ChEBI" id="CHEBI:33019"/>
        <dbReference type="ChEBI" id="CHEBI:58315"/>
        <dbReference type="ChEBI" id="CHEBI:78442"/>
        <dbReference type="ChEBI" id="CHEBI:78536"/>
        <dbReference type="ChEBI" id="CHEBI:456215"/>
        <dbReference type="EC" id="6.1.1.1"/>
    </reaction>
</comment>
<dbReference type="Gene3D" id="1.10.240.10">
    <property type="entry name" value="Tyrosyl-Transfer RNA Synthetase"/>
    <property type="match status" value="1"/>
</dbReference>
<reference evidence="12 13" key="1">
    <citation type="journal article" date="2023" name="Microbiol. Spectr.">
        <title>Symbiosis of Carpenter Bees with Uncharacterized Lactic Acid Bacteria Showing NAD Auxotrophy.</title>
        <authorList>
            <person name="Kawasaki S."/>
            <person name="Ozawa K."/>
            <person name="Mori T."/>
            <person name="Yamamoto A."/>
            <person name="Ito M."/>
            <person name="Ohkuma M."/>
            <person name="Sakamoto M."/>
            <person name="Matsutani M."/>
        </authorList>
    </citation>
    <scope>NUCLEOTIDE SEQUENCE [LARGE SCALE GENOMIC DNA]</scope>
    <source>
        <strain evidence="12 13">XA3</strain>
    </source>
</reference>
<evidence type="ECO:0000256" key="6">
    <source>
        <dbReference type="ARBA" id="ARBA00023146"/>
    </source>
</evidence>
<evidence type="ECO:0000256" key="3">
    <source>
        <dbReference type="ARBA" id="ARBA00022840"/>
    </source>
</evidence>
<feature type="binding site" evidence="8">
    <location>
        <position position="232"/>
    </location>
    <ligand>
        <name>ATP</name>
        <dbReference type="ChEBI" id="CHEBI:30616"/>
    </ligand>
</feature>
<feature type="binding site" evidence="8">
    <location>
        <position position="171"/>
    </location>
    <ligand>
        <name>L-tyrosine</name>
        <dbReference type="ChEBI" id="CHEBI:58315"/>
    </ligand>
</feature>
<dbReference type="PANTHER" id="PTHR11766">
    <property type="entry name" value="TYROSYL-TRNA SYNTHETASE"/>
    <property type="match status" value="1"/>
</dbReference>
<keyword evidence="13" id="KW-1185">Reference proteome</keyword>
<dbReference type="InterPro" id="IPR002307">
    <property type="entry name" value="Tyr-tRNA-ligase"/>
</dbReference>
<dbReference type="PROSITE" id="PS00178">
    <property type="entry name" value="AA_TRNA_LIGASE_I"/>
    <property type="match status" value="1"/>
</dbReference>
<evidence type="ECO:0000256" key="5">
    <source>
        <dbReference type="ARBA" id="ARBA00022917"/>
    </source>
</evidence>
<dbReference type="SUPFAM" id="SSF52374">
    <property type="entry name" value="Nucleotidylyl transferase"/>
    <property type="match status" value="1"/>
</dbReference>
<comment type="function">
    <text evidence="8">Catalyzes the attachment of tyrosine to tRNA(Tyr) in a two-step reaction: tyrosine is first activated by ATP to form Tyr-AMP and then transferred to the acceptor end of tRNA(Tyr).</text>
</comment>
<dbReference type="GO" id="GO:0005524">
    <property type="term" value="F:ATP binding"/>
    <property type="evidence" value="ECO:0007669"/>
    <property type="project" value="UniProtKB-UniRule"/>
</dbReference>
<dbReference type="Gene3D" id="3.40.50.620">
    <property type="entry name" value="HUPs"/>
    <property type="match status" value="1"/>
</dbReference>
<keyword evidence="8" id="KW-0963">Cytoplasm</keyword>
<feature type="short sequence motif" description="'HIGH' region" evidence="8">
    <location>
        <begin position="41"/>
        <end position="50"/>
    </location>
</feature>
<feature type="binding site" evidence="8">
    <location>
        <position position="167"/>
    </location>
    <ligand>
        <name>L-tyrosine</name>
        <dbReference type="ChEBI" id="CHEBI:58315"/>
    </ligand>
</feature>
<comment type="subunit">
    <text evidence="8">Homodimer.</text>
</comment>
<dbReference type="GO" id="GO:0003723">
    <property type="term" value="F:RNA binding"/>
    <property type="evidence" value="ECO:0007669"/>
    <property type="project" value="UniProtKB-KW"/>
</dbReference>